<dbReference type="InterPro" id="IPR011333">
    <property type="entry name" value="SKP1/BTB/POZ_sf"/>
</dbReference>
<dbReference type="Pfam" id="PF00651">
    <property type="entry name" value="BTB"/>
    <property type="match status" value="1"/>
</dbReference>
<dbReference type="InterPro" id="IPR000210">
    <property type="entry name" value="BTB/POZ_dom"/>
</dbReference>
<dbReference type="STRING" id="1016849.A0A0D1Z067"/>
<dbReference type="EMBL" id="KN846953">
    <property type="protein sequence ID" value="KIV80368.1"/>
    <property type="molecule type" value="Genomic_DNA"/>
</dbReference>
<dbReference type="OrthoDB" id="4141102at2759"/>
<feature type="compositionally biased region" description="Basic and acidic residues" evidence="1">
    <location>
        <begin position="337"/>
        <end position="352"/>
    </location>
</feature>
<dbReference type="PROSITE" id="PS50097">
    <property type="entry name" value="BTB"/>
    <property type="match status" value="1"/>
</dbReference>
<dbReference type="CDD" id="cd18186">
    <property type="entry name" value="BTB_POZ_ZBTB_KLHL-like"/>
    <property type="match status" value="1"/>
</dbReference>
<evidence type="ECO:0000313" key="3">
    <source>
        <dbReference type="EMBL" id="KIV80368.1"/>
    </source>
</evidence>
<dbReference type="HOGENOM" id="CLU_754464_0_0_1"/>
<dbReference type="PANTHER" id="PTHR47843:SF2">
    <property type="entry name" value="BTB DOMAIN-CONTAINING PROTEIN"/>
    <property type="match status" value="1"/>
</dbReference>
<evidence type="ECO:0000313" key="4">
    <source>
        <dbReference type="Proteomes" id="UP000053599"/>
    </source>
</evidence>
<organism evidence="3 4">
    <name type="scientific">Exophiala sideris</name>
    <dbReference type="NCBI Taxonomy" id="1016849"/>
    <lineage>
        <taxon>Eukaryota</taxon>
        <taxon>Fungi</taxon>
        <taxon>Dikarya</taxon>
        <taxon>Ascomycota</taxon>
        <taxon>Pezizomycotina</taxon>
        <taxon>Eurotiomycetes</taxon>
        <taxon>Chaetothyriomycetidae</taxon>
        <taxon>Chaetothyriales</taxon>
        <taxon>Herpotrichiellaceae</taxon>
        <taxon>Exophiala</taxon>
    </lineage>
</organism>
<sequence length="367" mass="41064">MHRASTFTRSRPVNLLPPRPSCRRARHAKCLQVSVACQAVVKRTELKFTSLGSLLVAQFHHAGLCPVRASRPLKFARVFMTNAPPSPTLNIEYIAIRYRTDTNMAEVLSGCKGDSTTESFTASPIITVIVGEERKTYKLHQSLLVKRSPFFAACINAGMKESQSAEVVLPEDSCLGFAIVADWIYLEKTHGIPDHSHVEPTIRAYVMADKYCMPELQNALLDDLAAHWKGRWLAPNRVALIAELTNEDCPLYKLMVAQLAYDFVHHPCCYLRPSEIRDVAEDSDALDFSVLGWPEAFDKLIALRGLRAKLLLRMTKVKKGGPKPTALYRQYYVAVESKSDKEGDKRKADKGTLDAAPRTKRPRVLLG</sequence>
<evidence type="ECO:0000256" key="1">
    <source>
        <dbReference type="SAM" id="MobiDB-lite"/>
    </source>
</evidence>
<dbReference type="Gene3D" id="3.30.710.10">
    <property type="entry name" value="Potassium Channel Kv1.1, Chain A"/>
    <property type="match status" value="1"/>
</dbReference>
<feature type="region of interest" description="Disordered" evidence="1">
    <location>
        <begin position="336"/>
        <end position="367"/>
    </location>
</feature>
<accession>A0A0D1Z067</accession>
<gene>
    <name evidence="3" type="ORF">PV11_07869</name>
</gene>
<feature type="compositionally biased region" description="Basic residues" evidence="1">
    <location>
        <begin position="358"/>
        <end position="367"/>
    </location>
</feature>
<dbReference type="AlphaFoldDB" id="A0A0D1Z067"/>
<dbReference type="PANTHER" id="PTHR47843">
    <property type="entry name" value="BTB DOMAIN-CONTAINING PROTEIN-RELATED"/>
    <property type="match status" value="1"/>
</dbReference>
<reference evidence="3 4" key="1">
    <citation type="submission" date="2015-01" db="EMBL/GenBank/DDBJ databases">
        <title>The Genome Sequence of Exophiala sideris CBS121828.</title>
        <authorList>
            <consortium name="The Broad Institute Genomics Platform"/>
            <person name="Cuomo C."/>
            <person name="de Hoog S."/>
            <person name="Gorbushina A."/>
            <person name="Stielow B."/>
            <person name="Teixiera M."/>
            <person name="Abouelleil A."/>
            <person name="Chapman S.B."/>
            <person name="Priest M."/>
            <person name="Young S.K."/>
            <person name="Wortman J."/>
            <person name="Nusbaum C."/>
            <person name="Birren B."/>
        </authorList>
    </citation>
    <scope>NUCLEOTIDE SEQUENCE [LARGE SCALE GENOMIC DNA]</scope>
    <source>
        <strain evidence="3 4">CBS 121828</strain>
    </source>
</reference>
<name>A0A0D1Z067_9EURO</name>
<feature type="domain" description="BTB" evidence="2">
    <location>
        <begin position="126"/>
        <end position="185"/>
    </location>
</feature>
<proteinExistence type="predicted"/>
<protein>
    <recommendedName>
        <fullName evidence="2">BTB domain-containing protein</fullName>
    </recommendedName>
</protein>
<evidence type="ECO:0000259" key="2">
    <source>
        <dbReference type="PROSITE" id="PS50097"/>
    </source>
</evidence>
<dbReference type="Proteomes" id="UP000053599">
    <property type="component" value="Unassembled WGS sequence"/>
</dbReference>
<dbReference type="SUPFAM" id="SSF54695">
    <property type="entry name" value="POZ domain"/>
    <property type="match status" value="1"/>
</dbReference>